<accession>A0A316EJB5</accession>
<evidence type="ECO:0000256" key="1">
    <source>
        <dbReference type="SAM" id="MobiDB-lite"/>
    </source>
</evidence>
<name>A0A316EJB5_9BURK</name>
<reference evidence="2 3" key="1">
    <citation type="submission" date="2018-05" db="EMBL/GenBank/DDBJ databases">
        <title>Genomic Encyclopedia of Type Strains, Phase IV (KMG-V): Genome sequencing to study the core and pangenomes of soil and plant-associated prokaryotes.</title>
        <authorList>
            <person name="Whitman W."/>
        </authorList>
    </citation>
    <scope>NUCLEOTIDE SEQUENCE [LARGE SCALE GENOMIC DNA]</scope>
    <source>
        <strain evidence="2 3">SLV-132</strain>
    </source>
</reference>
<dbReference type="Gene3D" id="2.60.20.10">
    <property type="entry name" value="Crystallins"/>
    <property type="match status" value="1"/>
</dbReference>
<keyword evidence="3" id="KW-1185">Reference proteome</keyword>
<dbReference type="RefSeq" id="WP_146208493.1">
    <property type="nucleotide sequence ID" value="NZ_QGGT01000009.1"/>
</dbReference>
<proteinExistence type="predicted"/>
<dbReference type="Proteomes" id="UP000245754">
    <property type="component" value="Unassembled WGS sequence"/>
</dbReference>
<feature type="region of interest" description="Disordered" evidence="1">
    <location>
        <begin position="662"/>
        <end position="682"/>
    </location>
</feature>
<organism evidence="2 3">
    <name type="scientific">Cupriavidus plantarum</name>
    <dbReference type="NCBI Taxonomy" id="942865"/>
    <lineage>
        <taxon>Bacteria</taxon>
        <taxon>Pseudomonadati</taxon>
        <taxon>Pseudomonadota</taxon>
        <taxon>Betaproteobacteria</taxon>
        <taxon>Burkholderiales</taxon>
        <taxon>Burkholderiaceae</taxon>
        <taxon>Cupriavidus</taxon>
    </lineage>
</organism>
<dbReference type="EMBL" id="QGGT01000009">
    <property type="protein sequence ID" value="PWK31615.1"/>
    <property type="molecule type" value="Genomic_DNA"/>
</dbReference>
<gene>
    <name evidence="2" type="ORF">C7419_10972</name>
</gene>
<sequence>MRTTAASVTRNARQTRRLTVVAAALVIWVGTVSAAQAGTPPRACLFFSGAGGQVEAKPRCTGADTILELSGPDRPILQEVRVTGPGVLFLSDKPALSGRVWRGPSSGKADALAARSIPRAAIASALLIPTACFYEDANFLSRTRCYRPGSIVGELLALDRSISSLQVPTGLSVRAFLGRHGTGAMTTFTADANWSALNRIGANDAFRSLQVARTRLCASRCPVPAGDAYDLHALFGAHWKRGADPQPTLTWPVEVGAGTQMAIRYGQRLTVFHSGGATWVHVRGRGPASMLLPEHPDVRYVSVAMAFRVGESFDVQLVRSDADRRFIDATAIATLPWPAQADDVITLLNLGQQDAPVLDHPRVAVVAAASTQEAPKAGFGTQVLLRGAATGIDPPVHRVATRASHGEAVLVQYFPDDRDPLAMSAASRVCRVPLDRVIALPSGVTSGKPGATLPTRATRGIGNWEVCANRVMTVITLYQTLFPQGWDIARFRAVIRRVLEHAPLHRESGTDADEATFVAAVREQTDAEDTRLADAVLGFHHANIIRAYSIAGRADLEVLAADRDALGAAACNGSAPMAQMSSASAHTLGWYRYDLSDYVHRTVLPRELRNGVSSSLLHEPFVVTVATREQEDDIAALAVQIYRWQQQYMQALLPGVPIPTLDTPDLPEPTEPPTTRPPCRADLPHAGRDFLAATGYSMTQGIDDALRHAHARTYADSVFVTVLFRRQAAAVLYGHIPGTGSTEAEVLMLVSAPENVLDPNRDGAIRGAGAAALNAFLQEAASRGMTAVRVQAISGPATKVTKAGFRLDDEL</sequence>
<protein>
    <submittedName>
        <fullName evidence="2">Uncharacterized protein</fullName>
    </submittedName>
</protein>
<evidence type="ECO:0000313" key="2">
    <source>
        <dbReference type="EMBL" id="PWK31615.1"/>
    </source>
</evidence>
<dbReference type="AlphaFoldDB" id="A0A316EJB5"/>
<comment type="caution">
    <text evidence="2">The sequence shown here is derived from an EMBL/GenBank/DDBJ whole genome shotgun (WGS) entry which is preliminary data.</text>
</comment>
<evidence type="ECO:0000313" key="3">
    <source>
        <dbReference type="Proteomes" id="UP000245754"/>
    </source>
</evidence>
<feature type="compositionally biased region" description="Pro residues" evidence="1">
    <location>
        <begin position="666"/>
        <end position="676"/>
    </location>
</feature>